<name>A0A2P8EFG2_9ACTN</name>
<evidence type="ECO:0000313" key="3">
    <source>
        <dbReference type="EMBL" id="PSL08219.1"/>
    </source>
</evidence>
<proteinExistence type="predicted"/>
<dbReference type="Proteomes" id="UP000243528">
    <property type="component" value="Unassembled WGS sequence"/>
</dbReference>
<comment type="caution">
    <text evidence="3">The sequence shown here is derived from an EMBL/GenBank/DDBJ whole genome shotgun (WGS) entry which is preliminary data.</text>
</comment>
<dbReference type="RefSeq" id="WP_205740355.1">
    <property type="nucleotide sequence ID" value="NZ_ML142897.1"/>
</dbReference>
<dbReference type="InterPro" id="IPR012341">
    <property type="entry name" value="6hp_glycosidase-like_sf"/>
</dbReference>
<gene>
    <name evidence="3" type="ORF">CLV30_101189</name>
</gene>
<dbReference type="Gene3D" id="1.50.10.10">
    <property type="match status" value="1"/>
</dbReference>
<dbReference type="EMBL" id="PYGE01000001">
    <property type="protein sequence ID" value="PSL08219.1"/>
    <property type="molecule type" value="Genomic_DNA"/>
</dbReference>
<evidence type="ECO:0000256" key="1">
    <source>
        <dbReference type="SAM" id="SignalP"/>
    </source>
</evidence>
<sequence>MRRRMLPRALATMLAAGMTPLVAVAAGNADPGSSAPPRPTTAWRDGALQVDTAGVVSRSDLILEQAPWRDYESMPLGNGHLGAAVWAENGFTAQLNRNDTFPDLKSAGQLVIPGLFGLSAAGDYSGRLDLYDAKLRQSGAGMTAVSYVRADADQFVVEVEGADPDKPQTVELRLWDDRSPATLADGDVVALAETFTDERSGSTTGAVAAVTAVGRDVTAEVVDDVTVRLTFRPEADGSFRIVAGVPAYTGGDVSAAAAAAVDGAAADDIDAAHAGWWEGFWADVAPMRIQSPDGVGEYMENLRLQQLYTTAATQRAEVPTGQAGAANMLYPFEDRMISPDNYFHFNLRQQVFANFGAGTAEFNDAYLSLYTDRLPQMLDWTRQVWPGTEGVCVPELLRFDGTGTDACHGDWGPEFLNRVISTGPEVAHHLYQQYRFTGDESVLDEGYPLMREVVRFHLSLLEEGDDGKLHLHHVNALETQWDTTDPTSDLAAMKVLFPIVADLADARGDGDLAAELRDAVARLPEFRTTTRNGVEVMAWSATDEPAKNTQNVALEPLMPWNLFGIDSELMRNTYQQRVFPLTREWDESPIWAARLGLVDDMRARLVEGTVDLQKFPNGFTGHGKNDDPARINNYYSSWNAVVAGALQEGLVQAHEDVIRVAPSWVDEWDVDGAVQIPGGHRISTQVRGGVPSYVGVEAGSDEVIRIANPWPGERVRVVDGDHPRAPIVSATDADEVELKVEKGASYLVERVSSPNRSFRYRQVDGEPATEARHLGEATLGVESSTPEIRSDVVDVVEPSYLARMVRAEDGVDHQLESSDVLTDLPEALEGAAMVRGAPDDAEDAVPADYLTLDLEQRSDVYVAIDQRGQGTWWPDWLQEKGFTRTGTTIGTEDYLPSVGLEPDGRMRANESGVTLVEGGADWGDQVLDVTVQQVQVGTGVMFRAQDERNGYVWQIGGDLGSDGGLGQLQMYTMVDGDMTRIGQVNPITPAAGNEYELRIEAVGDRIRTYLDGELVDDRRDDTFATGRAGIRLDGSEIGEYDRFTVTTPDGETLFDDDFSGDLSAWDVPPNRDDVPLVVWHKEAPAGRLVLGPNTGIPGEGEGGYVTFVDEGGTG</sequence>
<feature type="signal peptide" evidence="1">
    <location>
        <begin position="1"/>
        <end position="25"/>
    </location>
</feature>
<keyword evidence="4" id="KW-1185">Reference proteome</keyword>
<accession>A0A2P8EFG2</accession>
<keyword evidence="1" id="KW-0732">Signal</keyword>
<protein>
    <recommendedName>
        <fullName evidence="2">Glycosyl hydrolase family 95 catalytic domain-containing protein</fullName>
    </recommendedName>
</protein>
<dbReference type="InterPro" id="IPR054363">
    <property type="entry name" value="GH95_cat"/>
</dbReference>
<dbReference type="SUPFAM" id="SSF48208">
    <property type="entry name" value="Six-hairpin glycosidases"/>
    <property type="match status" value="1"/>
</dbReference>
<feature type="chain" id="PRO_5015188012" description="Glycosyl hydrolase family 95 catalytic domain-containing protein" evidence="1">
    <location>
        <begin position="26"/>
        <end position="1114"/>
    </location>
</feature>
<dbReference type="Gene3D" id="2.60.40.1180">
    <property type="entry name" value="Golgi alpha-mannosidase II"/>
    <property type="match status" value="1"/>
</dbReference>
<dbReference type="Pfam" id="PF22124">
    <property type="entry name" value="Glyco_hydro_95_cat"/>
    <property type="match status" value="1"/>
</dbReference>
<dbReference type="AlphaFoldDB" id="A0A2P8EFG2"/>
<organism evidence="3 4">
    <name type="scientific">Haloactinopolyspora alba</name>
    <dbReference type="NCBI Taxonomy" id="648780"/>
    <lineage>
        <taxon>Bacteria</taxon>
        <taxon>Bacillati</taxon>
        <taxon>Actinomycetota</taxon>
        <taxon>Actinomycetes</taxon>
        <taxon>Jiangellales</taxon>
        <taxon>Jiangellaceae</taxon>
        <taxon>Haloactinopolyspora</taxon>
    </lineage>
</organism>
<dbReference type="GO" id="GO:0004560">
    <property type="term" value="F:alpha-L-fucosidase activity"/>
    <property type="evidence" value="ECO:0007669"/>
    <property type="project" value="TreeGrafter"/>
</dbReference>
<dbReference type="InterPro" id="IPR013780">
    <property type="entry name" value="Glyco_hydro_b"/>
</dbReference>
<dbReference type="InterPro" id="IPR008928">
    <property type="entry name" value="6-hairpin_glycosidase_sf"/>
</dbReference>
<dbReference type="Gene3D" id="2.60.120.560">
    <property type="entry name" value="Exo-inulinase, domain 1"/>
    <property type="match status" value="1"/>
</dbReference>
<dbReference type="PANTHER" id="PTHR31084:SF0">
    <property type="entry name" value="ALPHA-L-FUCOSIDASE 2"/>
    <property type="match status" value="1"/>
</dbReference>
<dbReference type="GO" id="GO:0005975">
    <property type="term" value="P:carbohydrate metabolic process"/>
    <property type="evidence" value="ECO:0007669"/>
    <property type="project" value="InterPro"/>
</dbReference>
<evidence type="ECO:0000259" key="2">
    <source>
        <dbReference type="Pfam" id="PF22124"/>
    </source>
</evidence>
<evidence type="ECO:0000313" key="4">
    <source>
        <dbReference type="Proteomes" id="UP000243528"/>
    </source>
</evidence>
<dbReference type="PANTHER" id="PTHR31084">
    <property type="entry name" value="ALPHA-L-FUCOSIDASE 2"/>
    <property type="match status" value="1"/>
</dbReference>
<feature type="domain" description="Glycosyl hydrolase family 95 catalytic" evidence="2">
    <location>
        <begin position="426"/>
        <end position="544"/>
    </location>
</feature>
<reference evidence="3 4" key="1">
    <citation type="submission" date="2018-03" db="EMBL/GenBank/DDBJ databases">
        <title>Genomic Encyclopedia of Archaeal and Bacterial Type Strains, Phase II (KMG-II): from individual species to whole genera.</title>
        <authorList>
            <person name="Goeker M."/>
        </authorList>
    </citation>
    <scope>NUCLEOTIDE SEQUENCE [LARGE SCALE GENOMIC DNA]</scope>
    <source>
        <strain evidence="3 4">DSM 45211</strain>
    </source>
</reference>